<evidence type="ECO:0000256" key="2">
    <source>
        <dbReference type="ARBA" id="ARBA00022980"/>
    </source>
</evidence>
<dbReference type="EMBL" id="MHKB01000011">
    <property type="protein sequence ID" value="OGY79054.1"/>
    <property type="molecule type" value="Genomic_DNA"/>
</dbReference>
<protein>
    <recommendedName>
        <fullName evidence="4">Large ribosomal subunit protein uL13</fullName>
    </recommendedName>
</protein>
<dbReference type="GO" id="GO:0017148">
    <property type="term" value="P:negative regulation of translation"/>
    <property type="evidence" value="ECO:0007669"/>
    <property type="project" value="TreeGrafter"/>
</dbReference>
<accession>A0A1G2AQ81</accession>
<evidence type="ECO:0000256" key="4">
    <source>
        <dbReference type="HAMAP-Rule" id="MF_01366"/>
    </source>
</evidence>
<reference evidence="5 6" key="1">
    <citation type="journal article" date="2016" name="Nat. Commun.">
        <title>Thousands of microbial genomes shed light on interconnected biogeochemical processes in an aquifer system.</title>
        <authorList>
            <person name="Anantharaman K."/>
            <person name="Brown C.T."/>
            <person name="Hug L.A."/>
            <person name="Sharon I."/>
            <person name="Castelle C.J."/>
            <person name="Probst A.J."/>
            <person name="Thomas B.C."/>
            <person name="Singh A."/>
            <person name="Wilkins M.J."/>
            <person name="Karaoz U."/>
            <person name="Brodie E.L."/>
            <person name="Williams K.H."/>
            <person name="Hubbard S.S."/>
            <person name="Banfield J.F."/>
        </authorList>
    </citation>
    <scope>NUCLEOTIDE SEQUENCE [LARGE SCALE GENOMIC DNA]</scope>
</reference>
<organism evidence="5 6">
    <name type="scientific">Candidatus Kerfeldbacteria bacterium RIFCSPHIGHO2_02_FULL_42_14</name>
    <dbReference type="NCBI Taxonomy" id="1798540"/>
    <lineage>
        <taxon>Bacteria</taxon>
        <taxon>Candidatus Kerfeldiibacteriota</taxon>
    </lineage>
</organism>
<dbReference type="GO" id="GO:0005840">
    <property type="term" value="C:ribosome"/>
    <property type="evidence" value="ECO:0007669"/>
    <property type="project" value="UniProtKB-KW"/>
</dbReference>
<dbReference type="Pfam" id="PF00572">
    <property type="entry name" value="Ribosomal_L13"/>
    <property type="match status" value="1"/>
</dbReference>
<dbReference type="PIRSF" id="PIRSF002181">
    <property type="entry name" value="Ribosomal_L13"/>
    <property type="match status" value="1"/>
</dbReference>
<dbReference type="InterPro" id="IPR005822">
    <property type="entry name" value="Ribosomal_uL13"/>
</dbReference>
<dbReference type="GO" id="GO:0003735">
    <property type="term" value="F:structural constituent of ribosome"/>
    <property type="evidence" value="ECO:0007669"/>
    <property type="project" value="InterPro"/>
</dbReference>
<dbReference type="STRING" id="1798540.A3B74_03770"/>
<dbReference type="PANTHER" id="PTHR11545">
    <property type="entry name" value="RIBOSOMAL PROTEIN L13"/>
    <property type="match status" value="1"/>
</dbReference>
<dbReference type="SUPFAM" id="SSF52161">
    <property type="entry name" value="Ribosomal protein L13"/>
    <property type="match status" value="1"/>
</dbReference>
<evidence type="ECO:0000313" key="5">
    <source>
        <dbReference type="EMBL" id="OGY79054.1"/>
    </source>
</evidence>
<comment type="function">
    <text evidence="4">This protein is one of the early assembly proteins of the 50S ribosomal subunit, although it is not seen to bind rRNA by itself. It is important during the early stages of 50S assembly.</text>
</comment>
<proteinExistence type="inferred from homology"/>
<keyword evidence="2 4" id="KW-0689">Ribosomal protein</keyword>
<dbReference type="InterPro" id="IPR005823">
    <property type="entry name" value="Ribosomal_uL13_bac-type"/>
</dbReference>
<evidence type="ECO:0000313" key="6">
    <source>
        <dbReference type="Proteomes" id="UP000177165"/>
    </source>
</evidence>
<name>A0A1G2AQ81_9BACT</name>
<evidence type="ECO:0000256" key="1">
    <source>
        <dbReference type="ARBA" id="ARBA00006227"/>
    </source>
</evidence>
<comment type="similarity">
    <text evidence="1 4">Belongs to the universal ribosomal protein uL13 family.</text>
</comment>
<dbReference type="PANTHER" id="PTHR11545:SF41">
    <property type="entry name" value="50S RIBOSOMAL PROTEIN L13, CHLOROPLASTIC"/>
    <property type="match status" value="1"/>
</dbReference>
<dbReference type="CDD" id="cd00392">
    <property type="entry name" value="Ribosomal_L13"/>
    <property type="match status" value="1"/>
</dbReference>
<dbReference type="Proteomes" id="UP000177165">
    <property type="component" value="Unassembled WGS sequence"/>
</dbReference>
<keyword evidence="3 4" id="KW-0687">Ribonucleoprotein</keyword>
<sequence length="126" mass="14433">MAISQQSPVRLVRHTHLLDATGVSVGRFASHIAQLLMGKHKTSWRSYKDVGDIVHVKNVQHLKLTGKKLTNKVYVRYSGYPGGLKSIKSSELLAQNPQKLLRLAVYNMLPKNFQRDRLMKRLRFHS</sequence>
<dbReference type="NCBIfam" id="TIGR01066">
    <property type="entry name" value="rplM_bact"/>
    <property type="match status" value="1"/>
</dbReference>
<dbReference type="GO" id="GO:1990904">
    <property type="term" value="C:ribonucleoprotein complex"/>
    <property type="evidence" value="ECO:0007669"/>
    <property type="project" value="UniProtKB-KW"/>
</dbReference>
<dbReference type="HAMAP" id="MF_01366">
    <property type="entry name" value="Ribosomal_uL13"/>
    <property type="match status" value="1"/>
</dbReference>
<gene>
    <name evidence="4" type="primary">rplM</name>
    <name evidence="5" type="ORF">A3B74_03770</name>
</gene>
<dbReference type="AlphaFoldDB" id="A0A1G2AQ81"/>
<dbReference type="Gene3D" id="3.90.1180.10">
    <property type="entry name" value="Ribosomal protein L13"/>
    <property type="match status" value="1"/>
</dbReference>
<comment type="caution">
    <text evidence="5">The sequence shown here is derived from an EMBL/GenBank/DDBJ whole genome shotgun (WGS) entry which is preliminary data.</text>
</comment>
<dbReference type="InterPro" id="IPR036899">
    <property type="entry name" value="Ribosomal_uL13_sf"/>
</dbReference>
<comment type="subunit">
    <text evidence="4">Part of the 50S ribosomal subunit.</text>
</comment>
<dbReference type="GO" id="GO:0003729">
    <property type="term" value="F:mRNA binding"/>
    <property type="evidence" value="ECO:0007669"/>
    <property type="project" value="TreeGrafter"/>
</dbReference>
<evidence type="ECO:0000256" key="3">
    <source>
        <dbReference type="ARBA" id="ARBA00023274"/>
    </source>
</evidence>
<dbReference type="GO" id="GO:0006412">
    <property type="term" value="P:translation"/>
    <property type="evidence" value="ECO:0007669"/>
    <property type="project" value="UniProtKB-UniRule"/>
</dbReference>